<evidence type="ECO:0000313" key="5">
    <source>
        <dbReference type="EMBL" id="AKV80730.1"/>
    </source>
</evidence>
<dbReference type="EMBL" id="CP012174">
    <property type="protein sequence ID" value="AKV78485.1"/>
    <property type="molecule type" value="Genomic_DNA"/>
</dbReference>
<dbReference type="Proteomes" id="UP000068832">
    <property type="component" value="Chromosome"/>
</dbReference>
<proteinExistence type="predicted"/>
<reference evidence="6 8" key="3">
    <citation type="submission" date="2015-07" db="EMBL/GenBank/DDBJ databases">
        <title>Physiological, transcriptional responses and genome re-sequencing of acid resistant extremely thermoacidophilic Metallosphaera sedula SARC-M1.</title>
        <authorList>
            <person name="Ai C."/>
            <person name="McCarthy S."/>
            <person name="Eckrich V."/>
            <person name="Rudrappa D."/>
            <person name="Qiu G."/>
            <person name="Blum P."/>
        </authorList>
    </citation>
    <scope>NUCLEOTIDE SEQUENCE [LARGE SCALE GENOMIC DNA]</scope>
    <source>
        <strain evidence="6 8">SARC-M1</strain>
    </source>
</reference>
<dbReference type="EMBL" id="CP012175">
    <property type="protein sequence ID" value="AKV80730.1"/>
    <property type="molecule type" value="Genomic_DNA"/>
</dbReference>
<dbReference type="Proteomes" id="UP000062398">
    <property type="component" value="Chromosome"/>
</dbReference>
<reference evidence="1 7" key="1">
    <citation type="journal article" date="2014" name="J. Bacteriol.">
        <title>Role of an Archaeal PitA Transporter in the Copper and Arsenic Resistance of Metallosphaera sedula, an Extreme Thermoacidophile.</title>
        <authorList>
            <person name="McCarthy S."/>
            <person name="Ai C."/>
            <person name="Wheaton G."/>
            <person name="Tevatia R."/>
            <person name="Eckrich V."/>
            <person name="Kelly R."/>
            <person name="Blum P."/>
        </authorList>
    </citation>
    <scope>NUCLEOTIDE SEQUENCE [LARGE SCALE GENOMIC DNA]</scope>
    <source>
        <strain evidence="1 7">CuR1</strain>
    </source>
</reference>
<evidence type="ECO:0000313" key="11">
    <source>
        <dbReference type="Proteomes" id="UP000062475"/>
    </source>
</evidence>
<dbReference type="Proteomes" id="UP000029084">
    <property type="component" value="Chromosome"/>
</dbReference>
<protein>
    <recommendedName>
        <fullName evidence="13">Hydrogenase maturation protease</fullName>
    </recommendedName>
</protein>
<dbReference type="EMBL" id="CP012176">
    <property type="protein sequence ID" value="AKV82972.1"/>
    <property type="molecule type" value="Genomic_DNA"/>
</dbReference>
<dbReference type="Proteomes" id="UP000056255">
    <property type="component" value="Chromosome"/>
</dbReference>
<reference evidence="9 10" key="2">
    <citation type="journal article" date="2015" name="Genome Announc.">
        <title>Complete Genome Sequences of Evolved Arsenate-Resistant Metallosphaera sedula Strains.</title>
        <authorList>
            <person name="Ai C."/>
            <person name="McCarthy S."/>
            <person name="Schackwitz W."/>
            <person name="Martin J."/>
            <person name="Lipzen A."/>
            <person name="Blum P."/>
        </authorList>
    </citation>
    <scope>NUCLEOTIDE SEQUENCE [LARGE SCALE GENOMIC DNA]</scope>
    <source>
        <strain evidence="4 10">ARS120-1</strain>
        <strain evidence="5 9">ARS120-2</strain>
        <strain evidence="2 12">ARS50-1</strain>
        <strain evidence="3 11">ARS50-2</strain>
    </source>
</reference>
<evidence type="ECO:0000313" key="1">
    <source>
        <dbReference type="EMBL" id="AIM27080.1"/>
    </source>
</evidence>
<evidence type="ECO:0008006" key="13">
    <source>
        <dbReference type="Google" id="ProtNLM"/>
    </source>
</evidence>
<evidence type="ECO:0000313" key="8">
    <source>
        <dbReference type="Proteomes" id="UP000056255"/>
    </source>
</evidence>
<evidence type="ECO:0000313" key="10">
    <source>
        <dbReference type="Proteomes" id="UP000062398"/>
    </source>
</evidence>
<dbReference type="Proteomes" id="UP000061362">
    <property type="component" value="Chromosome"/>
</dbReference>
<dbReference type="OrthoDB" id="43668at2157"/>
<dbReference type="PATRIC" id="fig|43687.5.peg.951"/>
<dbReference type="EMBL" id="CP012173">
    <property type="protein sequence ID" value="AKV76232.1"/>
    <property type="molecule type" value="Genomic_DNA"/>
</dbReference>
<name>A0A088E6Z3_9CREN</name>
<accession>A0A088E6Z3</accession>
<evidence type="ECO:0000313" key="12">
    <source>
        <dbReference type="Proteomes" id="UP000068832"/>
    </source>
</evidence>
<evidence type="ECO:0000313" key="9">
    <source>
        <dbReference type="Proteomes" id="UP000061362"/>
    </source>
</evidence>
<dbReference type="EMBL" id="CP008822">
    <property type="protein sequence ID" value="AIM27080.1"/>
    <property type="molecule type" value="Genomic_DNA"/>
</dbReference>
<evidence type="ECO:0000313" key="4">
    <source>
        <dbReference type="EMBL" id="AKV78485.1"/>
    </source>
</evidence>
<organism evidence="1 7">
    <name type="scientific">Metallosphaera sedula</name>
    <dbReference type="NCBI Taxonomy" id="43687"/>
    <lineage>
        <taxon>Archaea</taxon>
        <taxon>Thermoproteota</taxon>
        <taxon>Thermoprotei</taxon>
        <taxon>Sulfolobales</taxon>
        <taxon>Sulfolobaceae</taxon>
        <taxon>Metallosphaera</taxon>
    </lineage>
</organism>
<dbReference type="GeneID" id="97614001"/>
<dbReference type="EMBL" id="CP012172">
    <property type="protein sequence ID" value="AKV73993.1"/>
    <property type="molecule type" value="Genomic_DNA"/>
</dbReference>
<evidence type="ECO:0000313" key="7">
    <source>
        <dbReference type="Proteomes" id="UP000029084"/>
    </source>
</evidence>
<evidence type="ECO:0000313" key="3">
    <source>
        <dbReference type="EMBL" id="AKV76232.1"/>
    </source>
</evidence>
<dbReference type="AlphaFoldDB" id="A0A088E6Z3"/>
<evidence type="ECO:0000313" key="2">
    <source>
        <dbReference type="EMBL" id="AKV73993.1"/>
    </source>
</evidence>
<evidence type="ECO:0000313" key="6">
    <source>
        <dbReference type="EMBL" id="AKV82972.1"/>
    </source>
</evidence>
<dbReference type="Proteomes" id="UP000062475">
    <property type="component" value="Chromosome"/>
</dbReference>
<gene>
    <name evidence="1" type="ORF">HA72_0922</name>
    <name evidence="2" type="ORF">MsedA_0938</name>
    <name evidence="3" type="ORF">MsedB_0939</name>
    <name evidence="4" type="ORF">MsedC_0938</name>
    <name evidence="5" type="ORF">MsedD_0939</name>
    <name evidence="6" type="ORF">MsedE_0939</name>
</gene>
<sequence>MKLVGIGNEIFGDDAGKIVEEFGGTFVGSNLEALEGFMDDEVIIVDSSKSVKFLVVGLKDLYPGILSYSELEDYLIRARLRGRKGAITIVAFSPEYREVARCFLSCLLSKK</sequence>
<dbReference type="RefSeq" id="WP_012020881.1">
    <property type="nucleotide sequence ID" value="NZ_CP008822.1"/>
</dbReference>